<dbReference type="Proteomes" id="UP000814033">
    <property type="component" value="Unassembled WGS sequence"/>
</dbReference>
<reference evidence="1" key="1">
    <citation type="submission" date="2021-02" db="EMBL/GenBank/DDBJ databases">
        <authorList>
            <consortium name="DOE Joint Genome Institute"/>
            <person name="Ahrendt S."/>
            <person name="Looney B.P."/>
            <person name="Miyauchi S."/>
            <person name="Morin E."/>
            <person name="Drula E."/>
            <person name="Courty P.E."/>
            <person name="Chicoki N."/>
            <person name="Fauchery L."/>
            <person name="Kohler A."/>
            <person name="Kuo A."/>
            <person name="Labutti K."/>
            <person name="Pangilinan J."/>
            <person name="Lipzen A."/>
            <person name="Riley R."/>
            <person name="Andreopoulos W."/>
            <person name="He G."/>
            <person name="Johnson J."/>
            <person name="Barry K.W."/>
            <person name="Grigoriev I.V."/>
            <person name="Nagy L."/>
            <person name="Hibbett D."/>
            <person name="Henrissat B."/>
            <person name="Matheny P.B."/>
            <person name="Labbe J."/>
            <person name="Martin F."/>
        </authorList>
    </citation>
    <scope>NUCLEOTIDE SEQUENCE</scope>
    <source>
        <strain evidence="1">FP105234-sp</strain>
    </source>
</reference>
<gene>
    <name evidence="1" type="ORF">FA95DRAFT_1344123</name>
</gene>
<protein>
    <submittedName>
        <fullName evidence="1">Uncharacterized protein</fullName>
    </submittedName>
</protein>
<accession>A0ACB8RRV0</accession>
<keyword evidence="2" id="KW-1185">Reference proteome</keyword>
<sequence length="396" mass="45724">MYNFYESPQCQAPVVGPRCPSPIPRPRFKFNQYHRILTPTPMQRASFHALPQEVVRHIVDEVTSIDDVRRLRTVNKALCALATPNVFHVVGTTNRPESALGLIRLLESLHISQHVWEVTYRDEEVKEDGTPIVLFNRYLPKDNSGVTPDRGSAAQELLVQAFSLAADLPAVEALCFTFHPQIVHTHSTGEISPDNHQDVVRDALHLQEELLKTVTAKASRLSSRLRSLTLNNLTPMPIAVYDSESFHTLLASLTRLRIAIKSDEFRYHEDQPEWFEFWRLSIPNAFLPHLTSLTSLTLYNDQHFQQHPLDWKDVLLPQLKYLSVVYMEFSEEIDEEDEFVARHEKLEWLDKATGPNDVRWVRRTHADPEDHSEYEFPPSETTRRWAGIPRGKKNRS</sequence>
<comment type="caution">
    <text evidence="1">The sequence shown here is derived from an EMBL/GenBank/DDBJ whole genome shotgun (WGS) entry which is preliminary data.</text>
</comment>
<evidence type="ECO:0000313" key="1">
    <source>
        <dbReference type="EMBL" id="KAI0046724.1"/>
    </source>
</evidence>
<reference evidence="1" key="2">
    <citation type="journal article" date="2022" name="New Phytol.">
        <title>Evolutionary transition to the ectomycorrhizal habit in the genomes of a hyperdiverse lineage of mushroom-forming fungi.</title>
        <authorList>
            <person name="Looney B."/>
            <person name="Miyauchi S."/>
            <person name="Morin E."/>
            <person name="Drula E."/>
            <person name="Courty P.E."/>
            <person name="Kohler A."/>
            <person name="Kuo A."/>
            <person name="LaButti K."/>
            <person name="Pangilinan J."/>
            <person name="Lipzen A."/>
            <person name="Riley R."/>
            <person name="Andreopoulos W."/>
            <person name="He G."/>
            <person name="Johnson J."/>
            <person name="Nolan M."/>
            <person name="Tritt A."/>
            <person name="Barry K.W."/>
            <person name="Grigoriev I.V."/>
            <person name="Nagy L.G."/>
            <person name="Hibbett D."/>
            <person name="Henrissat B."/>
            <person name="Matheny P.B."/>
            <person name="Labbe J."/>
            <person name="Martin F.M."/>
        </authorList>
    </citation>
    <scope>NUCLEOTIDE SEQUENCE</scope>
    <source>
        <strain evidence="1">FP105234-sp</strain>
    </source>
</reference>
<proteinExistence type="predicted"/>
<name>A0ACB8RRV0_9AGAM</name>
<organism evidence="1 2">
    <name type="scientific">Auriscalpium vulgare</name>
    <dbReference type="NCBI Taxonomy" id="40419"/>
    <lineage>
        <taxon>Eukaryota</taxon>
        <taxon>Fungi</taxon>
        <taxon>Dikarya</taxon>
        <taxon>Basidiomycota</taxon>
        <taxon>Agaricomycotina</taxon>
        <taxon>Agaricomycetes</taxon>
        <taxon>Russulales</taxon>
        <taxon>Auriscalpiaceae</taxon>
        <taxon>Auriscalpium</taxon>
    </lineage>
</organism>
<evidence type="ECO:0000313" key="2">
    <source>
        <dbReference type="Proteomes" id="UP000814033"/>
    </source>
</evidence>
<dbReference type="EMBL" id="MU275919">
    <property type="protein sequence ID" value="KAI0046724.1"/>
    <property type="molecule type" value="Genomic_DNA"/>
</dbReference>